<keyword evidence="1" id="KW-0732">Signal</keyword>
<evidence type="ECO:0000313" key="2">
    <source>
        <dbReference type="EMBL" id="MBB5660813.1"/>
    </source>
</evidence>
<dbReference type="Gene3D" id="2.40.128.140">
    <property type="entry name" value="Outer membrane protein"/>
    <property type="match status" value="1"/>
</dbReference>
<dbReference type="RefSeq" id="WP_241153211.1">
    <property type="nucleotide sequence ID" value="NZ_JACIJB010000005.1"/>
</dbReference>
<evidence type="ECO:0008006" key="4">
    <source>
        <dbReference type="Google" id="ProtNLM"/>
    </source>
</evidence>
<protein>
    <recommendedName>
        <fullName evidence="4">DUF2219 family protein</fullName>
    </recommendedName>
</protein>
<dbReference type="EMBL" id="JACIJB010000005">
    <property type="protein sequence ID" value="MBB5660813.1"/>
    <property type="molecule type" value="Genomic_DNA"/>
</dbReference>
<dbReference type="AlphaFoldDB" id="A0A7W9A3U2"/>
<proteinExistence type="predicted"/>
<reference evidence="2 3" key="1">
    <citation type="submission" date="2020-08" db="EMBL/GenBank/DDBJ databases">
        <title>Genomic Encyclopedia of Type Strains, Phase IV (KMG-IV): sequencing the most valuable type-strain genomes for metagenomic binning, comparative biology and taxonomic classification.</title>
        <authorList>
            <person name="Goeker M."/>
        </authorList>
    </citation>
    <scope>NUCLEOTIDE SEQUENCE [LARGE SCALE GENOMIC DNA]</scope>
    <source>
        <strain evidence="2 3">DSM 24448</strain>
    </source>
</reference>
<sequence>MKRSTSILVGCVLATGFGGAAFAQAGPSTTASLNSADPWEDSWEAQRRDREITSRLNADTTYTARTQTVAGPAYVPDSRSVDVRPLEIERGSPWVATSREVWRETDAYTESLRVDSVGTLRRADGGPLPPGAGDAVAVEDERYGLSYRRGWPSTLGYTASGLEVTLTPHAGVGLTPLGPVAEAGATLSIGSDVDRMVPEGQEVFGDRARWYLFAAGSGRAVGYNFARTRDGNYARSGYSHDSGAFLGDASIGVAFRRGDVHSSVGLVYREIEPGGMRDMSDSIEADVTEGMVAFQFSIKPDW</sequence>
<dbReference type="InterPro" id="IPR018707">
    <property type="entry name" value="LpxR"/>
</dbReference>
<evidence type="ECO:0000256" key="1">
    <source>
        <dbReference type="SAM" id="SignalP"/>
    </source>
</evidence>
<dbReference type="Pfam" id="PF09982">
    <property type="entry name" value="LpxR"/>
    <property type="match status" value="1"/>
</dbReference>
<accession>A0A7W9A3U2</accession>
<feature type="chain" id="PRO_5030819050" description="DUF2219 family protein" evidence="1">
    <location>
        <begin position="26"/>
        <end position="302"/>
    </location>
</feature>
<dbReference type="Proteomes" id="UP000548978">
    <property type="component" value="Unassembled WGS sequence"/>
</dbReference>
<dbReference type="InterPro" id="IPR037107">
    <property type="entry name" value="Put_OMP_sf"/>
</dbReference>
<name>A0A7W9A3U2_9CAUL</name>
<evidence type="ECO:0000313" key="3">
    <source>
        <dbReference type="Proteomes" id="UP000548978"/>
    </source>
</evidence>
<keyword evidence="3" id="KW-1185">Reference proteome</keyword>
<organism evidence="2 3">
    <name type="scientific">Brevundimonas halotolerans</name>
    <dbReference type="NCBI Taxonomy" id="69670"/>
    <lineage>
        <taxon>Bacteria</taxon>
        <taxon>Pseudomonadati</taxon>
        <taxon>Pseudomonadota</taxon>
        <taxon>Alphaproteobacteria</taxon>
        <taxon>Caulobacterales</taxon>
        <taxon>Caulobacteraceae</taxon>
        <taxon>Brevundimonas</taxon>
    </lineage>
</organism>
<gene>
    <name evidence="2" type="ORF">FHS65_001564</name>
</gene>
<comment type="caution">
    <text evidence="2">The sequence shown here is derived from an EMBL/GenBank/DDBJ whole genome shotgun (WGS) entry which is preliminary data.</text>
</comment>
<feature type="signal peptide" evidence="1">
    <location>
        <begin position="1"/>
        <end position="25"/>
    </location>
</feature>